<organism evidence="1">
    <name type="scientific">termite gut metagenome</name>
    <dbReference type="NCBI Taxonomy" id="433724"/>
    <lineage>
        <taxon>unclassified sequences</taxon>
        <taxon>metagenomes</taxon>
        <taxon>organismal metagenomes</taxon>
    </lineage>
</organism>
<gene>
    <name evidence="1" type="ORF">EZS27_024339</name>
</gene>
<proteinExistence type="predicted"/>
<evidence type="ECO:0000313" key="1">
    <source>
        <dbReference type="EMBL" id="KAA6326565.1"/>
    </source>
</evidence>
<feature type="non-terminal residue" evidence="1">
    <location>
        <position position="31"/>
    </location>
</feature>
<name>A0A5J4QZ32_9ZZZZ</name>
<dbReference type="EMBL" id="SNRY01002143">
    <property type="protein sequence ID" value="KAA6326565.1"/>
    <property type="molecule type" value="Genomic_DNA"/>
</dbReference>
<reference evidence="1" key="1">
    <citation type="submission" date="2019-03" db="EMBL/GenBank/DDBJ databases">
        <title>Single cell metagenomics reveals metabolic interactions within the superorganism composed of flagellate Streblomastix strix and complex community of Bacteroidetes bacteria on its surface.</title>
        <authorList>
            <person name="Treitli S.C."/>
            <person name="Kolisko M."/>
            <person name="Husnik F."/>
            <person name="Keeling P."/>
            <person name="Hampl V."/>
        </authorList>
    </citation>
    <scope>NUCLEOTIDE SEQUENCE</scope>
    <source>
        <strain evidence="1">STM</strain>
    </source>
</reference>
<accession>A0A5J4QZ32</accession>
<protein>
    <submittedName>
        <fullName evidence="1">Uncharacterized protein</fullName>
    </submittedName>
</protein>
<dbReference type="AlphaFoldDB" id="A0A5J4QZ32"/>
<comment type="caution">
    <text evidence="1">The sequence shown here is derived from an EMBL/GenBank/DDBJ whole genome shotgun (WGS) entry which is preliminary data.</text>
</comment>
<sequence length="31" mass="3686">MKYVKREYEILISSLIFSFDRCANTVGHYDS</sequence>